<dbReference type="Proteomes" id="UP000049077">
    <property type="component" value="Unassembled WGS sequence"/>
</dbReference>
<sequence length="80" mass="8880">MYVYVKSLNEANLLPSLICWLMSKKGASFVYSGLSIGTVSSSVSVSLCLLLEGYSDDNEAEVWPWLLSHRAYRNTTIVSD</sequence>
<dbReference type="EMBL" id="CCJX01000166">
    <property type="protein sequence ID" value="CDT67420.1"/>
    <property type="molecule type" value="Genomic_DNA"/>
</dbReference>
<keyword evidence="2" id="KW-1185">Reference proteome</keyword>
<proteinExistence type="predicted"/>
<reference evidence="1 2" key="1">
    <citation type="submission" date="2014-06" db="EMBL/GenBank/DDBJ databases">
        <authorList>
            <person name="Le Roux F."/>
        </authorList>
    </citation>
    <scope>NUCLEOTIDE SEQUENCE [LARGE SCALE GENOMIC DNA]</scope>
    <source>
        <strain evidence="1 2">J5-4</strain>
    </source>
</reference>
<accession>A0ABM9QZS2</accession>
<evidence type="ECO:0000313" key="2">
    <source>
        <dbReference type="Proteomes" id="UP000049077"/>
    </source>
</evidence>
<gene>
    <name evidence="1" type="ORF">VCR4J5_780127</name>
</gene>
<comment type="caution">
    <text evidence="1">The sequence shown here is derived from an EMBL/GenBank/DDBJ whole genome shotgun (WGS) entry which is preliminary data.</text>
</comment>
<organism evidence="1 2">
    <name type="scientific">Vibrio crassostreae</name>
    <dbReference type="NCBI Taxonomy" id="246167"/>
    <lineage>
        <taxon>Bacteria</taxon>
        <taxon>Pseudomonadati</taxon>
        <taxon>Pseudomonadota</taxon>
        <taxon>Gammaproteobacteria</taxon>
        <taxon>Vibrionales</taxon>
        <taxon>Vibrionaceae</taxon>
        <taxon>Vibrio</taxon>
    </lineage>
</organism>
<evidence type="ECO:0000313" key="1">
    <source>
        <dbReference type="EMBL" id="CDT67420.1"/>
    </source>
</evidence>
<name>A0ABM9QZS2_9VIBR</name>
<protein>
    <submittedName>
        <fullName evidence="1">Uncharacterized protein</fullName>
    </submittedName>
</protein>